<keyword evidence="2" id="KW-0378">Hydrolase</keyword>
<evidence type="ECO:0000256" key="1">
    <source>
        <dbReference type="ARBA" id="ARBA00006285"/>
    </source>
</evidence>
<evidence type="ECO:0000256" key="3">
    <source>
        <dbReference type="PIRSR" id="PIRSR625705-1"/>
    </source>
</evidence>
<proteinExistence type="inferred from homology"/>
<dbReference type="EMBL" id="JAPHVQ010000001">
    <property type="protein sequence ID" value="MDE8033770.1"/>
    <property type="molecule type" value="Genomic_DNA"/>
</dbReference>
<feature type="domain" description="Glycoside hydrolase family 20 catalytic" evidence="5">
    <location>
        <begin position="36"/>
        <end position="348"/>
    </location>
</feature>
<gene>
    <name evidence="6" type="ORF">OQ257_01095</name>
</gene>
<feature type="chain" id="PRO_5040939343" evidence="4">
    <location>
        <begin position="27"/>
        <end position="378"/>
    </location>
</feature>
<dbReference type="Pfam" id="PF00728">
    <property type="entry name" value="Glyco_hydro_20"/>
    <property type="match status" value="1"/>
</dbReference>
<dbReference type="InterPro" id="IPR015883">
    <property type="entry name" value="Glyco_hydro_20_cat"/>
</dbReference>
<evidence type="ECO:0000313" key="7">
    <source>
        <dbReference type="Proteomes" id="UP001142444"/>
    </source>
</evidence>
<dbReference type="Gene3D" id="3.20.20.80">
    <property type="entry name" value="Glycosidases"/>
    <property type="match status" value="1"/>
</dbReference>
<comment type="similarity">
    <text evidence="1">Belongs to the glycosyl hydrolase 20 family.</text>
</comment>
<organism evidence="6 7">
    <name type="scientific">Actinobacillus equuli subsp. equuli</name>
    <dbReference type="NCBI Taxonomy" id="202947"/>
    <lineage>
        <taxon>Bacteria</taxon>
        <taxon>Pseudomonadati</taxon>
        <taxon>Pseudomonadota</taxon>
        <taxon>Gammaproteobacteria</taxon>
        <taxon>Pasteurellales</taxon>
        <taxon>Pasteurellaceae</taxon>
        <taxon>Actinobacillus</taxon>
    </lineage>
</organism>
<protein>
    <submittedName>
        <fullName evidence="6">Family 20 glycosylhydrolase</fullName>
    </submittedName>
</protein>
<dbReference type="InterPro" id="IPR052764">
    <property type="entry name" value="GH20_Enzymes"/>
</dbReference>
<evidence type="ECO:0000313" key="6">
    <source>
        <dbReference type="EMBL" id="MDE8033770.1"/>
    </source>
</evidence>
<sequence>MKKIVSLFTLIVIGLLSSCSSQTVNAMNHSQIKEAGLTLDIARRFYPVETIKQFIDTIHHAGGTFLHLHFSDHENYALESTYLDQLEANAIVKGSTYYNPKTNKPFLTYKQIDDIIYYAKSKNIELVPEVDTPNHMTAIFNLLEIKHGEAYVKNLKSKMNDEEIDITNPESIEVIKTLIAEVIYIFGHASEHFHIGGDEFGYSIETNHEFISYVNTLNQFINEKGKITRIWNDGLIKNNLNQLNKNVEITYWSYDGDAQKSQDIAERRKIRADFPELLENGFKVLNYNSYYLYFVPKGNANITHDSKYATEDVLNNWKLGLWDGKNKENEVKNTKNIIGSSLSIWGERSGSLSSEVIEESTQDLLKAVIQKTNDPKSH</sequence>
<name>A0A9X4G352_ACTEU</name>
<evidence type="ECO:0000259" key="5">
    <source>
        <dbReference type="Pfam" id="PF00728"/>
    </source>
</evidence>
<dbReference type="PANTHER" id="PTHR43678:SF1">
    <property type="entry name" value="BETA-N-ACETYLHEXOSAMINIDASE"/>
    <property type="match status" value="1"/>
</dbReference>
<evidence type="ECO:0000256" key="2">
    <source>
        <dbReference type="ARBA" id="ARBA00022801"/>
    </source>
</evidence>
<dbReference type="PRINTS" id="PR00738">
    <property type="entry name" value="GLHYDRLASE20"/>
</dbReference>
<dbReference type="InterPro" id="IPR025705">
    <property type="entry name" value="Beta_hexosaminidase_sua/sub"/>
</dbReference>
<dbReference type="SUPFAM" id="SSF51445">
    <property type="entry name" value="(Trans)glycosidases"/>
    <property type="match status" value="1"/>
</dbReference>
<dbReference type="GO" id="GO:0005975">
    <property type="term" value="P:carbohydrate metabolic process"/>
    <property type="evidence" value="ECO:0007669"/>
    <property type="project" value="InterPro"/>
</dbReference>
<comment type="caution">
    <text evidence="6">The sequence shown here is derived from an EMBL/GenBank/DDBJ whole genome shotgun (WGS) entry which is preliminary data.</text>
</comment>
<dbReference type="PROSITE" id="PS51257">
    <property type="entry name" value="PROKAR_LIPOPROTEIN"/>
    <property type="match status" value="1"/>
</dbReference>
<feature type="signal peptide" evidence="4">
    <location>
        <begin position="1"/>
        <end position="26"/>
    </location>
</feature>
<reference evidence="6" key="2">
    <citation type="journal article" date="2023" name="Pathogens">
        <title>Pathological Features and Genomic Characterization of an Actinobacillus equuli subsp. equuli Bearing Unique Virulence-Associated Genes from an Adult Horse with Pleuropneumonia.</title>
        <authorList>
            <person name="Kamali M."/>
            <person name="Carossino M."/>
            <person name="Del Piero F."/>
            <person name="Peak L."/>
            <person name="Mitchell M.S."/>
            <person name="Willette J."/>
            <person name="Baker R."/>
            <person name="Li F."/>
            <person name="Kenez A."/>
            <person name="Balasuriya U.B.R."/>
            <person name="Go Y.Y."/>
        </authorList>
    </citation>
    <scope>NUCLEOTIDE SEQUENCE</scope>
    <source>
        <strain evidence="6">4524</strain>
    </source>
</reference>
<keyword evidence="4" id="KW-0732">Signal</keyword>
<dbReference type="CDD" id="cd06564">
    <property type="entry name" value="GH20_DspB_LnbB-like"/>
    <property type="match status" value="1"/>
</dbReference>
<dbReference type="AlphaFoldDB" id="A0A9X4G352"/>
<evidence type="ECO:0000256" key="4">
    <source>
        <dbReference type="SAM" id="SignalP"/>
    </source>
</evidence>
<dbReference type="InterPro" id="IPR017853">
    <property type="entry name" value="GH"/>
</dbReference>
<dbReference type="RefSeq" id="WP_275217079.1">
    <property type="nucleotide sequence ID" value="NZ_JAPHVQ010000001.1"/>
</dbReference>
<dbReference type="Proteomes" id="UP001142444">
    <property type="component" value="Unassembled WGS sequence"/>
</dbReference>
<feature type="active site" description="Proton donor" evidence="3">
    <location>
        <position position="199"/>
    </location>
</feature>
<reference evidence="6" key="1">
    <citation type="submission" date="2022-11" db="EMBL/GenBank/DDBJ databases">
        <authorList>
            <person name="Kamali M."/>
            <person name="Peak L."/>
            <person name="Go Y.Y."/>
            <person name="Balasuriya U.B.R."/>
            <person name="Carossino M."/>
        </authorList>
    </citation>
    <scope>NUCLEOTIDE SEQUENCE</scope>
    <source>
        <strain evidence="6">4524</strain>
    </source>
</reference>
<accession>A0A9X4G352</accession>
<dbReference type="PANTHER" id="PTHR43678">
    <property type="entry name" value="PUTATIVE (AFU_ORTHOLOGUE AFUA_2G00640)-RELATED"/>
    <property type="match status" value="1"/>
</dbReference>
<dbReference type="GO" id="GO:0004563">
    <property type="term" value="F:beta-N-acetylhexosaminidase activity"/>
    <property type="evidence" value="ECO:0007669"/>
    <property type="project" value="InterPro"/>
</dbReference>
<keyword evidence="7" id="KW-1185">Reference proteome</keyword>